<evidence type="ECO:0000256" key="5">
    <source>
        <dbReference type="ARBA" id="ARBA00022833"/>
    </source>
</evidence>
<evidence type="ECO:0000259" key="9">
    <source>
        <dbReference type="PROSITE" id="PS52035"/>
    </source>
</evidence>
<dbReference type="GO" id="GO:0008270">
    <property type="term" value="F:zinc ion binding"/>
    <property type="evidence" value="ECO:0007669"/>
    <property type="project" value="InterPro"/>
</dbReference>
<feature type="region of interest" description="Disordered" evidence="8">
    <location>
        <begin position="1"/>
        <end position="89"/>
    </location>
</feature>
<accession>A0A316T9W7</accession>
<feature type="compositionally biased region" description="Basic and acidic residues" evidence="8">
    <location>
        <begin position="29"/>
        <end position="44"/>
    </location>
</feature>
<comment type="caution">
    <text evidence="7">Lacks conserved residue(s) required for the propagation of feature annotation.</text>
</comment>
<evidence type="ECO:0000256" key="2">
    <source>
        <dbReference type="ARBA" id="ARBA00005988"/>
    </source>
</evidence>
<dbReference type="PANTHER" id="PTHR11705:SF143">
    <property type="entry name" value="SLL0236 PROTEIN"/>
    <property type="match status" value="1"/>
</dbReference>
<keyword evidence="6" id="KW-0482">Metalloprotease</keyword>
<protein>
    <recommendedName>
        <fullName evidence="9">Peptidase M14 domain-containing protein</fullName>
    </recommendedName>
</protein>
<dbReference type="GO" id="GO:0004181">
    <property type="term" value="F:metallocarboxypeptidase activity"/>
    <property type="evidence" value="ECO:0007669"/>
    <property type="project" value="InterPro"/>
</dbReference>
<evidence type="ECO:0000256" key="6">
    <source>
        <dbReference type="ARBA" id="ARBA00023049"/>
    </source>
</evidence>
<dbReference type="SUPFAM" id="SSF53187">
    <property type="entry name" value="Zn-dependent exopeptidases"/>
    <property type="match status" value="1"/>
</dbReference>
<keyword evidence="5" id="KW-0862">Zinc</keyword>
<dbReference type="EMBL" id="QGDD01000012">
    <property type="protein sequence ID" value="PWN01027.1"/>
    <property type="molecule type" value="Genomic_DNA"/>
</dbReference>
<keyword evidence="3" id="KW-0645">Protease</keyword>
<dbReference type="SMART" id="SM00631">
    <property type="entry name" value="Zn_pept"/>
    <property type="match status" value="1"/>
</dbReference>
<proteinExistence type="inferred from homology"/>
<dbReference type="AlphaFoldDB" id="A0A316T9W7"/>
<dbReference type="InterPro" id="IPR000834">
    <property type="entry name" value="Peptidase_M14"/>
</dbReference>
<dbReference type="PANTHER" id="PTHR11705">
    <property type="entry name" value="PROTEASE FAMILY M14 CARBOXYPEPTIDASE A,B"/>
    <property type="match status" value="1"/>
</dbReference>
<sequence>MGEDRGDGERPADRQQHRDGLAGLVRPASADRQRQDAEQVREDGPPPSTGRPLTRRAHGIQGRRGWHGPRRRIHAGTPPRRPLRSTPRESPLRILTALLLATVLLVPAPTTSAAAPDHPQLDPDRPAVVEKRVIGRSVRGRPIRAWRLGDGSGPTVLLISTMHGDEPHTRRILQSLRDGRPIRGIDLWVLPTYNPDGLVRHTRKNARGVDLNRNFPWRWADLDGPYESGPRPRSEPETRAVIRFLRDVRPRWILSFHQPLHAVDTDTKDRRFSRRVARALDLPRRALTCGGVCHGTMTGWYNHRFRGAALTVEYGARPPRRRMEKTAPRQVLSIWGATRHR</sequence>
<comment type="cofactor">
    <cofactor evidence="1">
        <name>Zn(2+)</name>
        <dbReference type="ChEBI" id="CHEBI:29105"/>
    </cofactor>
</comment>
<feature type="compositionally biased region" description="Basic and acidic residues" evidence="8">
    <location>
        <begin position="1"/>
        <end position="20"/>
    </location>
</feature>
<dbReference type="PROSITE" id="PS52035">
    <property type="entry name" value="PEPTIDASE_M14"/>
    <property type="match status" value="1"/>
</dbReference>
<evidence type="ECO:0000313" key="10">
    <source>
        <dbReference type="EMBL" id="PWN01027.1"/>
    </source>
</evidence>
<evidence type="ECO:0000256" key="3">
    <source>
        <dbReference type="ARBA" id="ARBA00022670"/>
    </source>
</evidence>
<feature type="domain" description="Peptidase M14" evidence="9">
    <location>
        <begin position="106"/>
        <end position="341"/>
    </location>
</feature>
<evidence type="ECO:0000256" key="1">
    <source>
        <dbReference type="ARBA" id="ARBA00001947"/>
    </source>
</evidence>
<comment type="similarity">
    <text evidence="2 7">Belongs to the peptidase M14 family.</text>
</comment>
<dbReference type="Proteomes" id="UP000245507">
    <property type="component" value="Unassembled WGS sequence"/>
</dbReference>
<gene>
    <name evidence="10" type="ORF">DJ010_20650</name>
</gene>
<evidence type="ECO:0000313" key="11">
    <source>
        <dbReference type="Proteomes" id="UP000245507"/>
    </source>
</evidence>
<dbReference type="Gene3D" id="3.40.630.10">
    <property type="entry name" value="Zn peptidases"/>
    <property type="match status" value="1"/>
</dbReference>
<keyword evidence="4" id="KW-0378">Hydrolase</keyword>
<dbReference type="Pfam" id="PF00246">
    <property type="entry name" value="Peptidase_M14"/>
    <property type="match status" value="1"/>
</dbReference>
<name>A0A316T9W7_9ACTN</name>
<evidence type="ECO:0000256" key="7">
    <source>
        <dbReference type="PROSITE-ProRule" id="PRU01379"/>
    </source>
</evidence>
<evidence type="ECO:0000256" key="8">
    <source>
        <dbReference type="SAM" id="MobiDB-lite"/>
    </source>
</evidence>
<keyword evidence="11" id="KW-1185">Reference proteome</keyword>
<comment type="caution">
    <text evidence="10">The sequence shown here is derived from an EMBL/GenBank/DDBJ whole genome shotgun (WGS) entry which is preliminary data.</text>
</comment>
<feature type="compositionally biased region" description="Basic residues" evidence="8">
    <location>
        <begin position="64"/>
        <end position="74"/>
    </location>
</feature>
<organism evidence="10 11">
    <name type="scientific">Nocardioides silvaticus</name>
    <dbReference type="NCBI Taxonomy" id="2201891"/>
    <lineage>
        <taxon>Bacteria</taxon>
        <taxon>Bacillati</taxon>
        <taxon>Actinomycetota</taxon>
        <taxon>Actinomycetes</taxon>
        <taxon>Propionibacteriales</taxon>
        <taxon>Nocardioidaceae</taxon>
        <taxon>Nocardioides</taxon>
    </lineage>
</organism>
<dbReference type="GO" id="GO:0005615">
    <property type="term" value="C:extracellular space"/>
    <property type="evidence" value="ECO:0007669"/>
    <property type="project" value="TreeGrafter"/>
</dbReference>
<reference evidence="10 11" key="1">
    <citation type="submission" date="2018-05" db="EMBL/GenBank/DDBJ databases">
        <title>Nocardioides silvaticus genome.</title>
        <authorList>
            <person name="Li C."/>
            <person name="Wang G."/>
        </authorList>
    </citation>
    <scope>NUCLEOTIDE SEQUENCE [LARGE SCALE GENOMIC DNA]</scope>
    <source>
        <strain evidence="10 11">CCTCC AB 2018079</strain>
    </source>
</reference>
<evidence type="ECO:0000256" key="4">
    <source>
        <dbReference type="ARBA" id="ARBA00022801"/>
    </source>
</evidence>
<dbReference type="GO" id="GO:0006508">
    <property type="term" value="P:proteolysis"/>
    <property type="evidence" value="ECO:0007669"/>
    <property type="project" value="UniProtKB-KW"/>
</dbReference>
<dbReference type="PRINTS" id="PR00765">
    <property type="entry name" value="CRBOXYPTASEA"/>
</dbReference>